<evidence type="ECO:0000313" key="8">
    <source>
        <dbReference type="Proteomes" id="UP000799324"/>
    </source>
</evidence>
<keyword evidence="8" id="KW-1185">Reference proteome</keyword>
<keyword evidence="4 6" id="KW-0472">Membrane</keyword>
<proteinExistence type="predicted"/>
<dbReference type="GO" id="GO:0005385">
    <property type="term" value="F:zinc ion transmembrane transporter activity"/>
    <property type="evidence" value="ECO:0007669"/>
    <property type="project" value="TreeGrafter"/>
</dbReference>
<dbReference type="Proteomes" id="UP000799324">
    <property type="component" value="Unassembled WGS sequence"/>
</dbReference>
<feature type="transmembrane region" description="Helical" evidence="6">
    <location>
        <begin position="45"/>
        <end position="67"/>
    </location>
</feature>
<feature type="transmembrane region" description="Helical" evidence="6">
    <location>
        <begin position="356"/>
        <end position="376"/>
    </location>
</feature>
<dbReference type="EMBL" id="MU004497">
    <property type="protein sequence ID" value="KAF2649313.1"/>
    <property type="molecule type" value="Genomic_DNA"/>
</dbReference>
<organism evidence="7 8">
    <name type="scientific">Lophiostoma macrostomum CBS 122681</name>
    <dbReference type="NCBI Taxonomy" id="1314788"/>
    <lineage>
        <taxon>Eukaryota</taxon>
        <taxon>Fungi</taxon>
        <taxon>Dikarya</taxon>
        <taxon>Ascomycota</taxon>
        <taxon>Pezizomycotina</taxon>
        <taxon>Dothideomycetes</taxon>
        <taxon>Pleosporomycetidae</taxon>
        <taxon>Pleosporales</taxon>
        <taxon>Lophiostomataceae</taxon>
        <taxon>Lophiostoma</taxon>
    </lineage>
</organism>
<sequence length="450" mass="48355">MSPGIGVAWGEIPTQLLQKELRRRQDEQRPACGTKGGRSSYSIPLHVFALFLILALSTAACSFPIVVRRFPKLPVPHHFLFLSRHFGTGVLIATAFVHLLPTAFVSLTDPCLPYFWNEGYPAMPGLIAMIAVFIVVGIEMFFASKGAGHVHSSGYETFGPENGHTHVRPGRKRSNSYARYTAGSIGANRQAPEIRLHDFSTSSENLIAGQSPSVPSFSPRPPPTPRQKERVLEDGEDSDLDLDLDELGSPDAGASEDESRLLSHPSAHKNVHDPADAEQTMEMTEAQHKKQLLQCLLLEAGILFHSVFIGMALSVATGTSFIVLLVAISFHQTFEGFALGSRISAIRFPTGSPKPWLMALAYGTTTPIGQAIGLGIHNLYDPASQTGLLTVGVMNAISSGLLLFAGLVELLAEDFLSDESYITLSGKKRLQACGSVVGGAALMALVGAWA</sequence>
<feature type="compositionally biased region" description="Acidic residues" evidence="5">
    <location>
        <begin position="234"/>
        <end position="248"/>
    </location>
</feature>
<dbReference type="PANTHER" id="PTHR11040">
    <property type="entry name" value="ZINC/IRON TRANSPORTER"/>
    <property type="match status" value="1"/>
</dbReference>
<evidence type="ECO:0000256" key="2">
    <source>
        <dbReference type="ARBA" id="ARBA00022692"/>
    </source>
</evidence>
<feature type="transmembrane region" description="Helical" evidence="6">
    <location>
        <begin position="79"/>
        <end position="100"/>
    </location>
</feature>
<dbReference type="InterPro" id="IPR003689">
    <property type="entry name" value="ZIP"/>
</dbReference>
<reference evidence="7" key="1">
    <citation type="journal article" date="2020" name="Stud. Mycol.">
        <title>101 Dothideomycetes genomes: a test case for predicting lifestyles and emergence of pathogens.</title>
        <authorList>
            <person name="Haridas S."/>
            <person name="Albert R."/>
            <person name="Binder M."/>
            <person name="Bloem J."/>
            <person name="Labutti K."/>
            <person name="Salamov A."/>
            <person name="Andreopoulos B."/>
            <person name="Baker S."/>
            <person name="Barry K."/>
            <person name="Bills G."/>
            <person name="Bluhm B."/>
            <person name="Cannon C."/>
            <person name="Castanera R."/>
            <person name="Culley D."/>
            <person name="Daum C."/>
            <person name="Ezra D."/>
            <person name="Gonzalez J."/>
            <person name="Henrissat B."/>
            <person name="Kuo A."/>
            <person name="Liang C."/>
            <person name="Lipzen A."/>
            <person name="Lutzoni F."/>
            <person name="Magnuson J."/>
            <person name="Mondo S."/>
            <person name="Nolan M."/>
            <person name="Ohm R."/>
            <person name="Pangilinan J."/>
            <person name="Park H.-J."/>
            <person name="Ramirez L."/>
            <person name="Alfaro M."/>
            <person name="Sun H."/>
            <person name="Tritt A."/>
            <person name="Yoshinaga Y."/>
            <person name="Zwiers L.-H."/>
            <person name="Turgeon B."/>
            <person name="Goodwin S."/>
            <person name="Spatafora J."/>
            <person name="Crous P."/>
            <person name="Grigoriev I."/>
        </authorList>
    </citation>
    <scope>NUCLEOTIDE SEQUENCE</scope>
    <source>
        <strain evidence="7">CBS 122681</strain>
    </source>
</reference>
<evidence type="ECO:0000313" key="7">
    <source>
        <dbReference type="EMBL" id="KAF2649313.1"/>
    </source>
</evidence>
<feature type="transmembrane region" description="Helical" evidence="6">
    <location>
        <begin position="388"/>
        <end position="411"/>
    </location>
</feature>
<evidence type="ECO:0000256" key="3">
    <source>
        <dbReference type="ARBA" id="ARBA00022989"/>
    </source>
</evidence>
<evidence type="ECO:0000256" key="6">
    <source>
        <dbReference type="SAM" id="Phobius"/>
    </source>
</evidence>
<evidence type="ECO:0000256" key="5">
    <source>
        <dbReference type="SAM" id="MobiDB-lite"/>
    </source>
</evidence>
<evidence type="ECO:0000256" key="1">
    <source>
        <dbReference type="ARBA" id="ARBA00004141"/>
    </source>
</evidence>
<comment type="subcellular location">
    <subcellularLocation>
        <location evidence="1">Membrane</location>
        <topology evidence="1">Multi-pass membrane protein</topology>
    </subcellularLocation>
</comment>
<feature type="transmembrane region" description="Helical" evidence="6">
    <location>
        <begin position="432"/>
        <end position="449"/>
    </location>
</feature>
<evidence type="ECO:0000256" key="4">
    <source>
        <dbReference type="ARBA" id="ARBA00023136"/>
    </source>
</evidence>
<accession>A0A6A6SRY1</accession>
<feature type="region of interest" description="Disordered" evidence="5">
    <location>
        <begin position="205"/>
        <end position="272"/>
    </location>
</feature>
<dbReference type="OrthoDB" id="448280at2759"/>
<dbReference type="PANTHER" id="PTHR11040:SF60">
    <property type="entry name" value="FAMILY ZINC TRANSPORTER, PUTATIVE (AFU_ORTHOLOGUE AFUA_8G04010)-RELATED"/>
    <property type="match status" value="1"/>
</dbReference>
<dbReference type="Pfam" id="PF02535">
    <property type="entry name" value="Zip"/>
    <property type="match status" value="1"/>
</dbReference>
<keyword evidence="3 6" id="KW-1133">Transmembrane helix</keyword>
<feature type="transmembrane region" description="Helical" evidence="6">
    <location>
        <begin position="120"/>
        <end position="142"/>
    </location>
</feature>
<protein>
    <submittedName>
        <fullName evidence="7">Zinc/iron permease</fullName>
    </submittedName>
</protein>
<name>A0A6A6SRY1_9PLEO</name>
<dbReference type="GO" id="GO:0005886">
    <property type="term" value="C:plasma membrane"/>
    <property type="evidence" value="ECO:0007669"/>
    <property type="project" value="TreeGrafter"/>
</dbReference>
<keyword evidence="2 6" id="KW-0812">Transmembrane</keyword>
<dbReference type="AlphaFoldDB" id="A0A6A6SRY1"/>
<gene>
    <name evidence="7" type="ORF">K491DRAFT_611048</name>
</gene>